<evidence type="ECO:0000313" key="3">
    <source>
        <dbReference type="Proteomes" id="UP000587415"/>
    </source>
</evidence>
<dbReference type="Proteomes" id="UP000587415">
    <property type="component" value="Unassembled WGS sequence"/>
</dbReference>
<dbReference type="AlphaFoldDB" id="A0A7X5YJT0"/>
<reference evidence="2 3" key="1">
    <citation type="submission" date="2020-03" db="EMBL/GenBank/DDBJ databases">
        <title>Genomic Encyclopedia of Type Strains, Phase IV (KMG-IV): sequencing the most valuable type-strain genomes for metagenomic binning, comparative biology and taxonomic classification.</title>
        <authorList>
            <person name="Goeker M."/>
        </authorList>
    </citation>
    <scope>NUCLEOTIDE SEQUENCE [LARGE SCALE GENOMIC DNA]</scope>
    <source>
        <strain evidence="2 3">DSM 4736</strain>
    </source>
</reference>
<comment type="caution">
    <text evidence="2">The sequence shown here is derived from an EMBL/GenBank/DDBJ whole genome shotgun (WGS) entry which is preliminary data.</text>
</comment>
<sequence length="60" mass="6716">MSQPENARSVAALFEALDEVGREVESVTVHTDGRIEFTLTKPTPPNALDLWRHSRRAPKS</sequence>
<gene>
    <name evidence="2" type="ORF">GGQ87_001505</name>
</gene>
<feature type="region of interest" description="Disordered" evidence="1">
    <location>
        <begin position="38"/>
        <end position="60"/>
    </location>
</feature>
<accession>A0A7X5YJT0</accession>
<name>A0A7X5YJT0_9CAUL</name>
<evidence type="ECO:0000256" key="1">
    <source>
        <dbReference type="SAM" id="MobiDB-lite"/>
    </source>
</evidence>
<dbReference type="EMBL" id="JAATJM010000001">
    <property type="protein sequence ID" value="NJC41247.1"/>
    <property type="molecule type" value="Genomic_DNA"/>
</dbReference>
<protein>
    <submittedName>
        <fullName evidence="2">Uncharacterized protein</fullName>
    </submittedName>
</protein>
<dbReference type="RefSeq" id="WP_168046186.1">
    <property type="nucleotide sequence ID" value="NZ_JAATJM010000001.1"/>
</dbReference>
<proteinExistence type="predicted"/>
<evidence type="ECO:0000313" key="2">
    <source>
        <dbReference type="EMBL" id="NJC41247.1"/>
    </source>
</evidence>
<organism evidence="2 3">
    <name type="scientific">Brevundimonas alba</name>
    <dbReference type="NCBI Taxonomy" id="74314"/>
    <lineage>
        <taxon>Bacteria</taxon>
        <taxon>Pseudomonadati</taxon>
        <taxon>Pseudomonadota</taxon>
        <taxon>Alphaproteobacteria</taxon>
        <taxon>Caulobacterales</taxon>
        <taxon>Caulobacteraceae</taxon>
        <taxon>Brevundimonas</taxon>
    </lineage>
</organism>
<keyword evidence="3" id="KW-1185">Reference proteome</keyword>